<feature type="transmembrane region" description="Helical" evidence="1">
    <location>
        <begin position="20"/>
        <end position="38"/>
    </location>
</feature>
<proteinExistence type="predicted"/>
<dbReference type="AlphaFoldDB" id="M0ZRC4"/>
<sequence>MDTTQTKHPKCLQNSAFSPTFLSFCLGGAAGYACYTVFRTFTYVDTGKLEVT</sequence>
<reference evidence="3" key="1">
    <citation type="journal article" date="2011" name="Nature">
        <title>Genome sequence and analysis of the tuber crop potato.</title>
        <authorList>
            <consortium name="The Potato Genome Sequencing Consortium"/>
        </authorList>
    </citation>
    <scope>NUCLEOTIDE SEQUENCE [LARGE SCALE GENOMIC DNA]</scope>
    <source>
        <strain evidence="3">cv. DM1-3 516 R44</strain>
    </source>
</reference>
<evidence type="ECO:0000313" key="3">
    <source>
        <dbReference type="Proteomes" id="UP000011115"/>
    </source>
</evidence>
<dbReference type="HOGENOM" id="CLU_3091087_0_0_1"/>
<evidence type="ECO:0000256" key="1">
    <source>
        <dbReference type="SAM" id="Phobius"/>
    </source>
</evidence>
<dbReference type="PaxDb" id="4113-PGSC0003DMT400006442"/>
<protein>
    <submittedName>
        <fullName evidence="2">Uncharacterized protein</fullName>
    </submittedName>
</protein>
<reference evidence="2" key="2">
    <citation type="submission" date="2015-06" db="UniProtKB">
        <authorList>
            <consortium name="EnsemblPlants"/>
        </authorList>
    </citation>
    <scope>IDENTIFICATION</scope>
    <source>
        <strain evidence="2">DM1-3 516 R44</strain>
    </source>
</reference>
<dbReference type="InParanoid" id="M0ZRC4"/>
<dbReference type="PROSITE" id="PS51257">
    <property type="entry name" value="PROKAR_LIPOPROTEIN"/>
    <property type="match status" value="1"/>
</dbReference>
<keyword evidence="3" id="KW-1185">Reference proteome</keyword>
<keyword evidence="1" id="KW-0812">Transmembrane</keyword>
<dbReference type="EnsemblPlants" id="PGSC0003DMT400006442">
    <property type="protein sequence ID" value="PGSC0003DMT400006442"/>
    <property type="gene ID" value="PGSC0003DMG402002514"/>
</dbReference>
<dbReference type="Gramene" id="PGSC0003DMT400006442">
    <property type="protein sequence ID" value="PGSC0003DMT400006442"/>
    <property type="gene ID" value="PGSC0003DMG402002514"/>
</dbReference>
<accession>M0ZRC4</accession>
<keyword evidence="1" id="KW-1133">Transmembrane helix</keyword>
<dbReference type="Proteomes" id="UP000011115">
    <property type="component" value="Unassembled WGS sequence"/>
</dbReference>
<organism evidence="2 3">
    <name type="scientific">Solanum tuberosum</name>
    <name type="common">Potato</name>
    <dbReference type="NCBI Taxonomy" id="4113"/>
    <lineage>
        <taxon>Eukaryota</taxon>
        <taxon>Viridiplantae</taxon>
        <taxon>Streptophyta</taxon>
        <taxon>Embryophyta</taxon>
        <taxon>Tracheophyta</taxon>
        <taxon>Spermatophyta</taxon>
        <taxon>Magnoliopsida</taxon>
        <taxon>eudicotyledons</taxon>
        <taxon>Gunneridae</taxon>
        <taxon>Pentapetalae</taxon>
        <taxon>asterids</taxon>
        <taxon>lamiids</taxon>
        <taxon>Solanales</taxon>
        <taxon>Solanaceae</taxon>
        <taxon>Solanoideae</taxon>
        <taxon>Solaneae</taxon>
        <taxon>Solanum</taxon>
    </lineage>
</organism>
<keyword evidence="1" id="KW-0472">Membrane</keyword>
<evidence type="ECO:0000313" key="2">
    <source>
        <dbReference type="EnsemblPlants" id="PGSC0003DMT400006442"/>
    </source>
</evidence>
<name>M0ZRC4_SOLTU</name>